<organism evidence="3 4">
    <name type="scientific">Iris pallida</name>
    <name type="common">Sweet iris</name>
    <dbReference type="NCBI Taxonomy" id="29817"/>
    <lineage>
        <taxon>Eukaryota</taxon>
        <taxon>Viridiplantae</taxon>
        <taxon>Streptophyta</taxon>
        <taxon>Embryophyta</taxon>
        <taxon>Tracheophyta</taxon>
        <taxon>Spermatophyta</taxon>
        <taxon>Magnoliopsida</taxon>
        <taxon>Liliopsida</taxon>
        <taxon>Asparagales</taxon>
        <taxon>Iridaceae</taxon>
        <taxon>Iridoideae</taxon>
        <taxon>Irideae</taxon>
        <taxon>Iris</taxon>
    </lineage>
</organism>
<dbReference type="PANTHER" id="PTHR35305">
    <property type="entry name" value="FAD-BINDING PROTEIN"/>
    <property type="match status" value="1"/>
</dbReference>
<comment type="caution">
    <text evidence="3">The sequence shown here is derived from an EMBL/GenBank/DDBJ whole genome shotgun (WGS) entry which is preliminary data.</text>
</comment>
<dbReference type="PANTHER" id="PTHR35305:SF2">
    <property type="entry name" value="FAD-BINDING PROTEIN"/>
    <property type="match status" value="1"/>
</dbReference>
<keyword evidence="4" id="KW-1185">Reference proteome</keyword>
<name>A0AAX6F144_IRIPA</name>
<evidence type="ECO:0000313" key="4">
    <source>
        <dbReference type="Proteomes" id="UP001140949"/>
    </source>
</evidence>
<dbReference type="AlphaFoldDB" id="A0AAX6F144"/>
<evidence type="ECO:0000256" key="1">
    <source>
        <dbReference type="SAM" id="MobiDB-lite"/>
    </source>
</evidence>
<evidence type="ECO:0000313" key="3">
    <source>
        <dbReference type="EMBL" id="KAJ6810130.1"/>
    </source>
</evidence>
<gene>
    <name evidence="3" type="ORF">M6B38_157085</name>
</gene>
<feature type="region of interest" description="Disordered" evidence="1">
    <location>
        <begin position="21"/>
        <end position="52"/>
    </location>
</feature>
<accession>A0AAX6F144</accession>
<dbReference type="InterPro" id="IPR056697">
    <property type="entry name" value="DUF7795"/>
</dbReference>
<sequence>MAWSRVFRGSSVLRAAVAAESKSSATSSSAAAAAAAEKKKEKPLSGIRKPNGGVKEEEVRMVSDNRESYIFGEFMSRTAKFEDLVNNIGHQFLTGFCRELEIFKRPHIYKTSDVVDNIIEANQTDRMKAYVDAGCRQRHHDVQNMCNIHSCRQGLEDHLTKEIFKRPHIYKTSDVVDNIIEANQTDRMKAYVDAGCRQRPHDVQNMCNIHSCRQGLEDHLTKVKHLLDELETLKKEAMDIAWMVNDSSSRTFDPNFDDGVEYEGLPLEEGNTMNSMGIQNKSISYATLMTVVYNMLKLDYAMQEKIISSVSLMDTSSEQVESYCTMWDLRPYVDDNVMRQAWKFVR</sequence>
<dbReference type="Proteomes" id="UP001140949">
    <property type="component" value="Unassembled WGS sequence"/>
</dbReference>
<feature type="compositionally biased region" description="Low complexity" evidence="1">
    <location>
        <begin position="21"/>
        <end position="35"/>
    </location>
</feature>
<evidence type="ECO:0000259" key="2">
    <source>
        <dbReference type="Pfam" id="PF25071"/>
    </source>
</evidence>
<reference evidence="3" key="2">
    <citation type="submission" date="2023-04" db="EMBL/GenBank/DDBJ databases">
        <authorList>
            <person name="Bruccoleri R.E."/>
            <person name="Oakeley E.J."/>
            <person name="Faust A.-M."/>
            <person name="Dessus-Babus S."/>
            <person name="Altorfer M."/>
            <person name="Burckhardt D."/>
            <person name="Oertli M."/>
            <person name="Naumann U."/>
            <person name="Petersen F."/>
            <person name="Wong J."/>
        </authorList>
    </citation>
    <scope>NUCLEOTIDE SEQUENCE</scope>
    <source>
        <strain evidence="3">GSM-AAB239-AS_SAM_17_03QT</strain>
        <tissue evidence="3">Leaf</tissue>
    </source>
</reference>
<proteinExistence type="predicted"/>
<dbReference type="EMBL" id="JANAVB010032617">
    <property type="protein sequence ID" value="KAJ6810130.1"/>
    <property type="molecule type" value="Genomic_DNA"/>
</dbReference>
<feature type="domain" description="DUF7795" evidence="2">
    <location>
        <begin position="68"/>
        <end position="161"/>
    </location>
</feature>
<reference evidence="3" key="1">
    <citation type="journal article" date="2023" name="GigaByte">
        <title>Genome assembly of the bearded iris, Iris pallida Lam.</title>
        <authorList>
            <person name="Bruccoleri R.E."/>
            <person name="Oakeley E.J."/>
            <person name="Faust A.M.E."/>
            <person name="Altorfer M."/>
            <person name="Dessus-Babus S."/>
            <person name="Burckhardt D."/>
            <person name="Oertli M."/>
            <person name="Naumann U."/>
            <person name="Petersen F."/>
            <person name="Wong J."/>
        </authorList>
    </citation>
    <scope>NUCLEOTIDE SEQUENCE</scope>
    <source>
        <strain evidence="3">GSM-AAB239-AS_SAM_17_03QT</strain>
    </source>
</reference>
<feature type="domain" description="DUF7795" evidence="2">
    <location>
        <begin position="162"/>
        <end position="241"/>
    </location>
</feature>
<dbReference type="Pfam" id="PF25071">
    <property type="entry name" value="DUF7795"/>
    <property type="match status" value="2"/>
</dbReference>
<protein>
    <recommendedName>
        <fullName evidence="2">DUF7795 domain-containing protein</fullName>
    </recommendedName>
</protein>